<dbReference type="RefSeq" id="WP_248728383.1">
    <property type="nucleotide sequence ID" value="NZ_CP096829.1"/>
</dbReference>
<protein>
    <recommendedName>
        <fullName evidence="3">Restriction endonuclease</fullName>
    </recommendedName>
</protein>
<dbReference type="Proteomes" id="UP000829998">
    <property type="component" value="Chromosome"/>
</dbReference>
<evidence type="ECO:0008006" key="3">
    <source>
        <dbReference type="Google" id="ProtNLM"/>
    </source>
</evidence>
<reference evidence="1 2" key="1">
    <citation type="submission" date="2022-04" db="EMBL/GenBank/DDBJ databases">
        <authorList>
            <person name="Ra J.-S."/>
            <person name="Kim S.-B."/>
        </authorList>
    </citation>
    <scope>NUCLEOTIDE SEQUENCE [LARGE SCALE GENOMIC DNA]</scope>
    <source>
        <strain evidence="1 2">MMS21-Er5</strain>
    </source>
</reference>
<proteinExistence type="predicted"/>
<gene>
    <name evidence="1" type="ORF">M0M44_02590</name>
</gene>
<dbReference type="EMBL" id="CP096829">
    <property type="protein sequence ID" value="UPZ16245.1"/>
    <property type="molecule type" value="Genomic_DNA"/>
</dbReference>
<keyword evidence="2" id="KW-1185">Reference proteome</keyword>
<name>A0ABY4LT39_9FLAO</name>
<evidence type="ECO:0000313" key="1">
    <source>
        <dbReference type="EMBL" id="UPZ16245.1"/>
    </source>
</evidence>
<accession>A0ABY4LT39</accession>
<evidence type="ECO:0000313" key="2">
    <source>
        <dbReference type="Proteomes" id="UP000829998"/>
    </source>
</evidence>
<organism evidence="1 2">
    <name type="scientific">Flavobacterium humidisoli</name>
    <dbReference type="NCBI Taxonomy" id="2937442"/>
    <lineage>
        <taxon>Bacteria</taxon>
        <taxon>Pseudomonadati</taxon>
        <taxon>Bacteroidota</taxon>
        <taxon>Flavobacteriia</taxon>
        <taxon>Flavobacteriales</taxon>
        <taxon>Flavobacteriaceae</taxon>
        <taxon>Flavobacterium</taxon>
    </lineage>
</organism>
<sequence>MNLNEAINIVKIFKNENISETLKDLQRLEKTISFPNFESIFTAAKIIKEASSQIDEIVHASGIMIAKEVWLHEDEKMQYLSLGAGNHKEHFDMETNLRIAEFKFGKWNENSANGIRRRGYFSNYISLLTANDHRSKYFVVEDKNSFVKFMNGKATWRNVLSKNLSSFKKLEKFLIENKKEHLVTVCEIYKEFEEQVTIIEYNQIMKTDDNGELLHA</sequence>